<dbReference type="InterPro" id="IPR009875">
    <property type="entry name" value="PilZ_domain"/>
</dbReference>
<name>A0A3B0SMK1_9ZZZZ</name>
<feature type="domain" description="PilZ" evidence="1">
    <location>
        <begin position="11"/>
        <end position="102"/>
    </location>
</feature>
<evidence type="ECO:0000259" key="1">
    <source>
        <dbReference type="Pfam" id="PF07238"/>
    </source>
</evidence>
<sequence>MSAHITTLSTEQRKDRRVDVAMPVDVASDGRRLAFGMLENLSRGGAAVSVFPLLDIGRTYSFSLRGYGSWAGTVVRRFGVKSHGIRFNIGESEKRKLDELIRKLSPDMASYDDKETALAVLKDQTIRAF</sequence>
<protein>
    <recommendedName>
        <fullName evidence="1">PilZ domain-containing protein</fullName>
    </recommendedName>
</protein>
<evidence type="ECO:0000313" key="2">
    <source>
        <dbReference type="EMBL" id="VAW05640.1"/>
    </source>
</evidence>
<accession>A0A3B0SMK1</accession>
<dbReference type="SUPFAM" id="SSF141371">
    <property type="entry name" value="PilZ domain-like"/>
    <property type="match status" value="1"/>
</dbReference>
<reference evidence="2" key="1">
    <citation type="submission" date="2018-06" db="EMBL/GenBank/DDBJ databases">
        <authorList>
            <person name="Zhirakovskaya E."/>
        </authorList>
    </citation>
    <scope>NUCLEOTIDE SEQUENCE</scope>
</reference>
<organism evidence="2">
    <name type="scientific">hydrothermal vent metagenome</name>
    <dbReference type="NCBI Taxonomy" id="652676"/>
    <lineage>
        <taxon>unclassified sequences</taxon>
        <taxon>metagenomes</taxon>
        <taxon>ecological metagenomes</taxon>
    </lineage>
</organism>
<dbReference type="EMBL" id="UOEH01000479">
    <property type="protein sequence ID" value="VAW05640.1"/>
    <property type="molecule type" value="Genomic_DNA"/>
</dbReference>
<dbReference type="Pfam" id="PF07238">
    <property type="entry name" value="PilZ"/>
    <property type="match status" value="1"/>
</dbReference>
<gene>
    <name evidence="2" type="ORF">MNBD_ALPHA05-2524</name>
</gene>
<dbReference type="AlphaFoldDB" id="A0A3B0SMK1"/>
<dbReference type="GO" id="GO:0035438">
    <property type="term" value="F:cyclic-di-GMP binding"/>
    <property type="evidence" value="ECO:0007669"/>
    <property type="project" value="InterPro"/>
</dbReference>
<proteinExistence type="predicted"/>
<dbReference type="Gene3D" id="2.40.10.220">
    <property type="entry name" value="predicted glycosyltransferase like domains"/>
    <property type="match status" value="1"/>
</dbReference>